<sequence length="125" mass="13302">MEECSGIDLIHYIPQAVPEARVKGIMRDVLSAVRHLHACGVCHRDIKGYNLCSKEARSRLGCLILTWPSSMGAGGVAWHAAIYGTGVLHGGVYTEDRHVVHGHCAVLSSAATGRLISLAGCGITR</sequence>
<dbReference type="SUPFAM" id="SSF56112">
    <property type="entry name" value="Protein kinase-like (PK-like)"/>
    <property type="match status" value="1"/>
</dbReference>
<dbReference type="AlphaFoldDB" id="A0A0G4H1T7"/>
<dbReference type="InterPro" id="IPR000719">
    <property type="entry name" value="Prot_kinase_dom"/>
</dbReference>
<dbReference type="InterPro" id="IPR011009">
    <property type="entry name" value="Kinase-like_dom_sf"/>
</dbReference>
<dbReference type="OrthoDB" id="10252171at2759"/>
<dbReference type="Gene3D" id="1.10.510.10">
    <property type="entry name" value="Transferase(Phosphotransferase) domain 1"/>
    <property type="match status" value="1"/>
</dbReference>
<keyword evidence="3" id="KW-1185">Reference proteome</keyword>
<dbReference type="GO" id="GO:0004672">
    <property type="term" value="F:protein kinase activity"/>
    <property type="evidence" value="ECO:0007669"/>
    <property type="project" value="InterPro"/>
</dbReference>
<dbReference type="PROSITE" id="PS50011">
    <property type="entry name" value="PROTEIN_KINASE_DOM"/>
    <property type="match status" value="1"/>
</dbReference>
<accession>A0A0G4H1T7</accession>
<dbReference type="EMBL" id="CDMY01000947">
    <property type="protein sequence ID" value="CEM37608.1"/>
    <property type="molecule type" value="Genomic_DNA"/>
</dbReference>
<dbReference type="VEuPathDB" id="CryptoDB:Vbra_19319"/>
<name>A0A0G4H1T7_VITBC</name>
<organism evidence="2 3">
    <name type="scientific">Vitrella brassicaformis (strain CCMP3155)</name>
    <dbReference type="NCBI Taxonomy" id="1169540"/>
    <lineage>
        <taxon>Eukaryota</taxon>
        <taxon>Sar</taxon>
        <taxon>Alveolata</taxon>
        <taxon>Colpodellida</taxon>
        <taxon>Vitrellaceae</taxon>
        <taxon>Vitrella</taxon>
    </lineage>
</organism>
<feature type="domain" description="Protein kinase" evidence="1">
    <location>
        <begin position="1"/>
        <end position="125"/>
    </location>
</feature>
<evidence type="ECO:0000313" key="2">
    <source>
        <dbReference type="EMBL" id="CEM37608.1"/>
    </source>
</evidence>
<dbReference type="Pfam" id="PF00069">
    <property type="entry name" value="Pkinase"/>
    <property type="match status" value="1"/>
</dbReference>
<reference evidence="2 3" key="1">
    <citation type="submission" date="2014-11" db="EMBL/GenBank/DDBJ databases">
        <authorList>
            <person name="Zhu J."/>
            <person name="Qi W."/>
            <person name="Song R."/>
        </authorList>
    </citation>
    <scope>NUCLEOTIDE SEQUENCE [LARGE SCALE GENOMIC DNA]</scope>
</reference>
<protein>
    <recommendedName>
        <fullName evidence="1">Protein kinase domain-containing protein</fullName>
    </recommendedName>
</protein>
<dbReference type="PhylomeDB" id="A0A0G4H1T7"/>
<dbReference type="InParanoid" id="A0A0G4H1T7"/>
<dbReference type="GO" id="GO:0005524">
    <property type="term" value="F:ATP binding"/>
    <property type="evidence" value="ECO:0007669"/>
    <property type="project" value="InterPro"/>
</dbReference>
<proteinExistence type="predicted"/>
<evidence type="ECO:0000313" key="3">
    <source>
        <dbReference type="Proteomes" id="UP000041254"/>
    </source>
</evidence>
<evidence type="ECO:0000259" key="1">
    <source>
        <dbReference type="PROSITE" id="PS50011"/>
    </source>
</evidence>
<dbReference type="Proteomes" id="UP000041254">
    <property type="component" value="Unassembled WGS sequence"/>
</dbReference>
<gene>
    <name evidence="2" type="ORF">Vbra_19319</name>
</gene>